<evidence type="ECO:0000313" key="10">
    <source>
        <dbReference type="Proteomes" id="UP001329825"/>
    </source>
</evidence>
<dbReference type="RefSeq" id="XP_062788056.1">
    <property type="nucleotide sequence ID" value="XM_062932005.1"/>
</dbReference>
<accession>A0ABZ1CNV9</accession>
<dbReference type="EMBL" id="CP141881">
    <property type="protein sequence ID" value="WRT63316.1"/>
    <property type="molecule type" value="Genomic_DNA"/>
</dbReference>
<dbReference type="Gene3D" id="2.170.270.10">
    <property type="entry name" value="SET domain"/>
    <property type="match status" value="1"/>
</dbReference>
<evidence type="ECO:0000256" key="7">
    <source>
        <dbReference type="SAM" id="MobiDB-lite"/>
    </source>
</evidence>
<keyword evidence="1" id="KW-0489">Methyltransferase</keyword>
<organism evidence="9 10">
    <name type="scientific">Kwoniella shivajii</name>
    <dbReference type="NCBI Taxonomy" id="564305"/>
    <lineage>
        <taxon>Eukaryota</taxon>
        <taxon>Fungi</taxon>
        <taxon>Dikarya</taxon>
        <taxon>Basidiomycota</taxon>
        <taxon>Agaricomycotina</taxon>
        <taxon>Tremellomycetes</taxon>
        <taxon>Tremellales</taxon>
        <taxon>Cryptococcaceae</taxon>
        <taxon>Kwoniella</taxon>
    </lineage>
</organism>
<evidence type="ECO:0000256" key="6">
    <source>
        <dbReference type="ARBA" id="ARBA00048619"/>
    </source>
</evidence>
<evidence type="ECO:0000259" key="8">
    <source>
        <dbReference type="PROSITE" id="PS50280"/>
    </source>
</evidence>
<dbReference type="InterPro" id="IPR001214">
    <property type="entry name" value="SET_dom"/>
</dbReference>
<dbReference type="Gene3D" id="1.10.220.160">
    <property type="match status" value="1"/>
</dbReference>
<keyword evidence="3" id="KW-0949">S-adenosyl-L-methionine</keyword>
<dbReference type="PANTHER" id="PTHR46402">
    <property type="entry name" value="SET AND MYND DOMAIN-CONTAINING PROTEIN 5"/>
    <property type="match status" value="1"/>
</dbReference>
<protein>
    <recommendedName>
        <fullName evidence="5">Histone-lysine N-methyltransferase SET5</fullName>
    </recommendedName>
    <alternativeName>
        <fullName evidence="4">SET domain-containing protein 5</fullName>
    </alternativeName>
</protein>
<dbReference type="Pfam" id="PF00856">
    <property type="entry name" value="SET"/>
    <property type="match status" value="1"/>
</dbReference>
<evidence type="ECO:0000256" key="3">
    <source>
        <dbReference type="ARBA" id="ARBA00022691"/>
    </source>
</evidence>
<dbReference type="Proteomes" id="UP001329825">
    <property type="component" value="Chromosome 1"/>
</dbReference>
<feature type="compositionally biased region" description="Gly residues" evidence="7">
    <location>
        <begin position="65"/>
        <end position="75"/>
    </location>
</feature>
<dbReference type="SUPFAM" id="SSF82199">
    <property type="entry name" value="SET domain"/>
    <property type="match status" value="1"/>
</dbReference>
<dbReference type="Gene3D" id="6.10.140.2220">
    <property type="match status" value="1"/>
</dbReference>
<evidence type="ECO:0000256" key="5">
    <source>
        <dbReference type="ARBA" id="ARBA00044528"/>
    </source>
</evidence>
<evidence type="ECO:0000256" key="2">
    <source>
        <dbReference type="ARBA" id="ARBA00022679"/>
    </source>
</evidence>
<feature type="domain" description="SET" evidence="8">
    <location>
        <begin position="107"/>
        <end position="421"/>
    </location>
</feature>
<keyword evidence="10" id="KW-1185">Reference proteome</keyword>
<dbReference type="InterPro" id="IPR046341">
    <property type="entry name" value="SET_dom_sf"/>
</dbReference>
<proteinExistence type="predicted"/>
<dbReference type="CDD" id="cd20071">
    <property type="entry name" value="SET_SMYD"/>
    <property type="match status" value="1"/>
</dbReference>
<dbReference type="PANTHER" id="PTHR46402:SF2">
    <property type="entry name" value="HISTONE-LYSINE N-TRIMETHYLTRANSFERASE SMYD5"/>
    <property type="match status" value="1"/>
</dbReference>
<evidence type="ECO:0000313" key="9">
    <source>
        <dbReference type="EMBL" id="WRT63316.1"/>
    </source>
</evidence>
<comment type="catalytic activity">
    <reaction evidence="6">
        <text>L-lysyl-[histone] + S-adenosyl-L-methionine = N(6)-methyl-L-lysyl-[histone] + S-adenosyl-L-homocysteine + H(+)</text>
        <dbReference type="Rhea" id="RHEA:10024"/>
        <dbReference type="Rhea" id="RHEA-COMP:9845"/>
        <dbReference type="Rhea" id="RHEA-COMP:9846"/>
        <dbReference type="ChEBI" id="CHEBI:15378"/>
        <dbReference type="ChEBI" id="CHEBI:29969"/>
        <dbReference type="ChEBI" id="CHEBI:57856"/>
        <dbReference type="ChEBI" id="CHEBI:59789"/>
        <dbReference type="ChEBI" id="CHEBI:61929"/>
    </reaction>
    <physiologicalReaction direction="left-to-right" evidence="6">
        <dbReference type="Rhea" id="RHEA:10025"/>
    </physiologicalReaction>
</comment>
<dbReference type="PROSITE" id="PS50280">
    <property type="entry name" value="SET"/>
    <property type="match status" value="1"/>
</dbReference>
<evidence type="ECO:0000256" key="1">
    <source>
        <dbReference type="ARBA" id="ARBA00022603"/>
    </source>
</evidence>
<feature type="region of interest" description="Disordered" evidence="7">
    <location>
        <begin position="51"/>
        <end position="83"/>
    </location>
</feature>
<dbReference type="GeneID" id="87952352"/>
<evidence type="ECO:0000256" key="4">
    <source>
        <dbReference type="ARBA" id="ARBA00042380"/>
    </source>
</evidence>
<keyword evidence="2" id="KW-0808">Transferase</keyword>
<name>A0ABZ1CNV9_9TREE</name>
<reference evidence="9 10" key="1">
    <citation type="submission" date="2024-01" db="EMBL/GenBank/DDBJ databases">
        <title>Comparative genomics of Cryptococcus and Kwoniella reveals pathogenesis evolution and contrasting modes of karyotype evolution via chromosome fusion or intercentromeric recombination.</title>
        <authorList>
            <person name="Coelho M.A."/>
            <person name="David-Palma M."/>
            <person name="Shea T."/>
            <person name="Bowers K."/>
            <person name="McGinley-Smith S."/>
            <person name="Mohammad A.W."/>
            <person name="Gnirke A."/>
            <person name="Yurkov A.M."/>
            <person name="Nowrousian M."/>
            <person name="Sun S."/>
            <person name="Cuomo C.A."/>
            <person name="Heitman J."/>
        </authorList>
    </citation>
    <scope>NUCLEOTIDE SEQUENCE [LARGE SCALE GENOMIC DNA]</scope>
    <source>
        <strain evidence="9">CBS 11374</strain>
    </source>
</reference>
<gene>
    <name evidence="9" type="ORF">IL334_000221</name>
</gene>
<sequence length="459" mass="51977">MSVAPSDEELNSAAIILRSAHPSLGIGKLLAQLKLDNPEWSISEKRFKRFLPRPSSSSSEKGQGDGEVNGGGSGSGSSNVTEVNQKDGGLIAQTGIDTFLDIKQIAPKVKVKMFKDGKGKGLVVREKLQMGEMIWQEDPWIATNDISLTQYLTSREMCSQCLTLFPQPNPPLSVPCTFCGEAQFCNRLCYSKAVKGSSGHHDLLCPGQNKEVKSILKLIQSKQNRDLQAVIKIIAKWRGEREWGSSSARKEIEDRIWNSMARVNQRTKEEERREWPFIAKDRLEEWRLTHLLILNVLNPSPSDDNYKPFQRLLQSKKSRLIPLTKEEEERWFSFESFLELLGLVGLNQESSGGLYALHSHLNHSCDPNVQVRNLPKGWTPPTTLPAELPPPMTAQNRGTNKLTIIAKKTIHPGDELLVSYVDQRLDYSERRERLREQYGFYCHCTRCKKEQVEYSKSKA</sequence>